<keyword evidence="2" id="KW-0813">Transport</keyword>
<dbReference type="InterPro" id="IPR003148">
    <property type="entry name" value="RCK_N"/>
</dbReference>
<dbReference type="Proteomes" id="UP001605036">
    <property type="component" value="Unassembled WGS sequence"/>
</dbReference>
<evidence type="ECO:0000256" key="1">
    <source>
        <dbReference type="ARBA" id="ARBA00004141"/>
    </source>
</evidence>
<keyword evidence="8" id="KW-0406">Ion transport</keyword>
<evidence type="ECO:0000313" key="13">
    <source>
        <dbReference type="Proteomes" id="UP001605036"/>
    </source>
</evidence>
<keyword evidence="6" id="KW-0630">Potassium</keyword>
<comment type="caution">
    <text evidence="12">The sequence shown here is derived from an EMBL/GenBank/DDBJ whole genome shotgun (WGS) entry which is preliminary data.</text>
</comment>
<evidence type="ECO:0000256" key="10">
    <source>
        <dbReference type="ARBA" id="ARBA00023303"/>
    </source>
</evidence>
<evidence type="ECO:0000256" key="8">
    <source>
        <dbReference type="ARBA" id="ARBA00023065"/>
    </source>
</evidence>
<dbReference type="PANTHER" id="PTHR10027">
    <property type="entry name" value="CALCIUM-ACTIVATED POTASSIUM CHANNEL ALPHA CHAIN"/>
    <property type="match status" value="1"/>
</dbReference>
<gene>
    <name evidence="12" type="ORF">R1flu_024587</name>
</gene>
<name>A0ABD1XVQ7_9MARC</name>
<keyword evidence="5" id="KW-0631">Potassium channel</keyword>
<dbReference type="GO" id="GO:0016020">
    <property type="term" value="C:membrane"/>
    <property type="evidence" value="ECO:0007669"/>
    <property type="project" value="UniProtKB-SubCell"/>
</dbReference>
<evidence type="ECO:0000256" key="5">
    <source>
        <dbReference type="ARBA" id="ARBA00022826"/>
    </source>
</evidence>
<accession>A0ABD1XVQ7</accession>
<protein>
    <recommendedName>
        <fullName evidence="11">RCK N-terminal domain-containing protein</fullName>
    </recommendedName>
</protein>
<dbReference type="EMBL" id="JBHFFA010000007">
    <property type="protein sequence ID" value="KAL2612895.1"/>
    <property type="molecule type" value="Genomic_DNA"/>
</dbReference>
<dbReference type="InterPro" id="IPR047871">
    <property type="entry name" value="K_chnl_Slo-like"/>
</dbReference>
<feature type="domain" description="RCK N-terminal" evidence="11">
    <location>
        <begin position="257"/>
        <end position="358"/>
    </location>
</feature>
<evidence type="ECO:0000256" key="7">
    <source>
        <dbReference type="ARBA" id="ARBA00022989"/>
    </source>
</evidence>
<reference evidence="12 13" key="1">
    <citation type="submission" date="2024-09" db="EMBL/GenBank/DDBJ databases">
        <title>Chromosome-scale assembly of Riccia fluitans.</title>
        <authorList>
            <person name="Paukszto L."/>
            <person name="Sawicki J."/>
            <person name="Karawczyk K."/>
            <person name="Piernik-Szablinska J."/>
            <person name="Szczecinska M."/>
            <person name="Mazdziarz M."/>
        </authorList>
    </citation>
    <scope>NUCLEOTIDE SEQUENCE [LARGE SCALE GENOMIC DNA]</scope>
    <source>
        <strain evidence="12">Rf_01</strain>
        <tissue evidence="12">Aerial parts of the thallus</tissue>
    </source>
</reference>
<proteinExistence type="predicted"/>
<dbReference type="Pfam" id="PF22614">
    <property type="entry name" value="Slo-like_RCK"/>
    <property type="match status" value="1"/>
</dbReference>
<keyword evidence="7" id="KW-1133">Transmembrane helix</keyword>
<evidence type="ECO:0000256" key="4">
    <source>
        <dbReference type="ARBA" id="ARBA00022692"/>
    </source>
</evidence>
<keyword evidence="4" id="KW-0812">Transmembrane</keyword>
<keyword evidence="13" id="KW-1185">Reference proteome</keyword>
<evidence type="ECO:0000256" key="6">
    <source>
        <dbReference type="ARBA" id="ARBA00022958"/>
    </source>
</evidence>
<evidence type="ECO:0000259" key="11">
    <source>
        <dbReference type="Pfam" id="PF22614"/>
    </source>
</evidence>
<evidence type="ECO:0000256" key="9">
    <source>
        <dbReference type="ARBA" id="ARBA00023136"/>
    </source>
</evidence>
<dbReference type="GO" id="GO:0005267">
    <property type="term" value="F:potassium channel activity"/>
    <property type="evidence" value="ECO:0007669"/>
    <property type="project" value="UniProtKB-KW"/>
</dbReference>
<dbReference type="PANTHER" id="PTHR10027:SF39">
    <property type="entry name" value="CALCIUM-ACTIVATED POTASSIUM CHANNEL BK ALPHA SUBUNIT DOMAIN-CONTAINING PROTEIN"/>
    <property type="match status" value="1"/>
</dbReference>
<dbReference type="AlphaFoldDB" id="A0ABD1XVQ7"/>
<organism evidence="12 13">
    <name type="scientific">Riccia fluitans</name>
    <dbReference type="NCBI Taxonomy" id="41844"/>
    <lineage>
        <taxon>Eukaryota</taxon>
        <taxon>Viridiplantae</taxon>
        <taxon>Streptophyta</taxon>
        <taxon>Embryophyta</taxon>
        <taxon>Marchantiophyta</taxon>
        <taxon>Marchantiopsida</taxon>
        <taxon>Marchantiidae</taxon>
        <taxon>Marchantiales</taxon>
        <taxon>Ricciaceae</taxon>
        <taxon>Riccia</taxon>
    </lineage>
</organism>
<evidence type="ECO:0000256" key="3">
    <source>
        <dbReference type="ARBA" id="ARBA00022538"/>
    </source>
</evidence>
<comment type="subcellular location">
    <subcellularLocation>
        <location evidence="1">Membrane</location>
        <topology evidence="1">Multi-pass membrane protein</topology>
    </subcellularLocation>
</comment>
<keyword evidence="9" id="KW-0472">Membrane</keyword>
<keyword evidence="3" id="KW-0633">Potassium transport</keyword>
<sequence length="568" mass="63477">MQVVEVIHSRFNSTLFAVDTSIWYKGKPVRKVLLNPTGYRIKADDVGIVISGQLQTAYAISVYDDNSQSVKSELLRSLCDCTQTESNITRSTEGIDVRTRSGRWTRYRENSSKPTESTGSFAVTANSPNVIQTGSFVKLGRDFGSFIGSVFSASKSNRIQGANQPGVEELEIVQGRDLEMPEVDTAVDYTTHSEKQRFDARDSTQFSYPEGTSLVWPPQDLRNLRNQRPHPAVLDRMTHIILKNLEERTLSIVAFNTPHILVCCQAGWPMHLFYFLLELRKPGVSHPPVVILYPRVPTVKQWGTVGLFKGVFFLKGSPVYELDLMRGGVLQAENVVILADQGVPLDSGDSDFQDNKFVKRAPSAYSSDVENIVVAANVQRLYGRKSVDLMLVEMQHAETFYYLEPQYEISHAHFSQKDLKRNRDVLSHFVLPFMEGKAISARMLGFLLRSSFYNRNTVSIVEQLVQGGGTYHVKAEPQDTVDGDIHEQDDANDVDDGCAKLLSQMAVPNKYANGSYSALFLGLLREQRVIALGLFRVRGTLGAPSPYVLTNPKSDCTVNPDDLVYIVT</sequence>
<evidence type="ECO:0000256" key="2">
    <source>
        <dbReference type="ARBA" id="ARBA00022448"/>
    </source>
</evidence>
<evidence type="ECO:0000313" key="12">
    <source>
        <dbReference type="EMBL" id="KAL2612895.1"/>
    </source>
</evidence>
<keyword evidence="10" id="KW-0407">Ion channel</keyword>